<evidence type="ECO:0000256" key="3">
    <source>
        <dbReference type="PROSITE-ProRule" id="PRU01191"/>
    </source>
</evidence>
<dbReference type="Proteomes" id="UP001188597">
    <property type="component" value="Unassembled WGS sequence"/>
</dbReference>
<keyword evidence="6" id="KW-1185">Reference proteome</keyword>
<keyword evidence="2" id="KW-0804">Transcription</keyword>
<feature type="short sequence motif" description="VHIID" evidence="3">
    <location>
        <begin position="121"/>
        <end position="125"/>
    </location>
</feature>
<reference evidence="5" key="1">
    <citation type="submission" date="2022-12" db="EMBL/GenBank/DDBJ databases">
        <title>Draft genome assemblies for two species of Escallonia (Escalloniales).</title>
        <authorList>
            <person name="Chanderbali A."/>
            <person name="Dervinis C."/>
            <person name="Anghel I."/>
            <person name="Soltis D."/>
            <person name="Soltis P."/>
            <person name="Zapata F."/>
        </authorList>
    </citation>
    <scope>NUCLEOTIDE SEQUENCE</scope>
    <source>
        <strain evidence="5">UCBG64.0493</strain>
        <tissue evidence="5">Leaf</tissue>
    </source>
</reference>
<sequence length="251" mass="28447">MVVKVAVEDREMKGRVAEVATEAAVVIEAKEVIEARGNRMVARGMKGEVVRVEVGEKVAIEVRARRSQMVDNKGGRTLRSSKNLLFLQAYRALYQACPYGKFAHHTANKALFEALGEKECFHVIDLDLAEGYKWPAFMYDMATRPGELNIIEQCSNERTFPIESSTRTKVEEHIFALQQSRQTQSNQPSKGLIQREQIKEKPSANMNSNQSEPKSTSFLKKWNQSAINMGRHDSVHCPNQLPSDENHRDSR</sequence>
<name>A0AA89BE68_9ASTE</name>
<dbReference type="PANTHER" id="PTHR31636">
    <property type="entry name" value="OSJNBA0084A10.13 PROTEIN-RELATED"/>
    <property type="match status" value="1"/>
</dbReference>
<comment type="caution">
    <text evidence="3">Lacks conserved residue(s) required for the propagation of feature annotation.</text>
</comment>
<evidence type="ECO:0000256" key="4">
    <source>
        <dbReference type="SAM" id="MobiDB-lite"/>
    </source>
</evidence>
<comment type="similarity">
    <text evidence="3">Belongs to the GRAS family.</text>
</comment>
<gene>
    <name evidence="5" type="ORF">RJ639_034427</name>
</gene>
<organism evidence="5 6">
    <name type="scientific">Escallonia herrerae</name>
    <dbReference type="NCBI Taxonomy" id="1293975"/>
    <lineage>
        <taxon>Eukaryota</taxon>
        <taxon>Viridiplantae</taxon>
        <taxon>Streptophyta</taxon>
        <taxon>Embryophyta</taxon>
        <taxon>Tracheophyta</taxon>
        <taxon>Spermatophyta</taxon>
        <taxon>Magnoliopsida</taxon>
        <taxon>eudicotyledons</taxon>
        <taxon>Gunneridae</taxon>
        <taxon>Pentapetalae</taxon>
        <taxon>asterids</taxon>
        <taxon>campanulids</taxon>
        <taxon>Escalloniales</taxon>
        <taxon>Escalloniaceae</taxon>
        <taxon>Escallonia</taxon>
    </lineage>
</organism>
<keyword evidence="1" id="KW-0805">Transcription regulation</keyword>
<evidence type="ECO:0000313" key="6">
    <source>
        <dbReference type="Proteomes" id="UP001188597"/>
    </source>
</evidence>
<dbReference type="AlphaFoldDB" id="A0AA89BE68"/>
<feature type="region of interest" description="Disordered" evidence="4">
    <location>
        <begin position="200"/>
        <end position="251"/>
    </location>
</feature>
<feature type="compositionally biased region" description="Polar residues" evidence="4">
    <location>
        <begin position="204"/>
        <end position="227"/>
    </location>
</feature>
<dbReference type="EMBL" id="JAVXUP010000236">
    <property type="protein sequence ID" value="KAK3033377.1"/>
    <property type="molecule type" value="Genomic_DNA"/>
</dbReference>
<dbReference type="Pfam" id="PF03514">
    <property type="entry name" value="GRAS"/>
    <property type="match status" value="1"/>
</dbReference>
<evidence type="ECO:0000256" key="2">
    <source>
        <dbReference type="ARBA" id="ARBA00023163"/>
    </source>
</evidence>
<dbReference type="PROSITE" id="PS50985">
    <property type="entry name" value="GRAS"/>
    <property type="match status" value="1"/>
</dbReference>
<proteinExistence type="inferred from homology"/>
<comment type="caution">
    <text evidence="5">The sequence shown here is derived from an EMBL/GenBank/DDBJ whole genome shotgun (WGS) entry which is preliminary data.</text>
</comment>
<evidence type="ECO:0000256" key="1">
    <source>
        <dbReference type="ARBA" id="ARBA00023015"/>
    </source>
</evidence>
<accession>A0AA89BE68</accession>
<evidence type="ECO:0000313" key="5">
    <source>
        <dbReference type="EMBL" id="KAK3033377.1"/>
    </source>
</evidence>
<dbReference type="InterPro" id="IPR005202">
    <property type="entry name" value="TF_GRAS"/>
</dbReference>
<protein>
    <submittedName>
        <fullName evidence="5">Uncharacterized protein</fullName>
    </submittedName>
</protein>